<proteinExistence type="inferred from homology"/>
<keyword evidence="7" id="KW-1185">Reference proteome</keyword>
<dbReference type="STRING" id="760142.Hipma_1400"/>
<evidence type="ECO:0000256" key="2">
    <source>
        <dbReference type="ARBA" id="ARBA00022917"/>
    </source>
</evidence>
<dbReference type="FunCoup" id="F2LY33">
    <property type="interactions" value="97"/>
</dbReference>
<evidence type="ECO:0000256" key="4">
    <source>
        <dbReference type="PIRNR" id="PIRNR006181"/>
    </source>
</evidence>
<evidence type="ECO:0000256" key="3">
    <source>
        <dbReference type="ARBA" id="ARBA00023239"/>
    </source>
</evidence>
<evidence type="ECO:0000313" key="6">
    <source>
        <dbReference type="EMBL" id="AEA34356.1"/>
    </source>
</evidence>
<dbReference type="EC" id="4.2.-.-" evidence="4"/>
<dbReference type="GO" id="GO:0002161">
    <property type="term" value="F:aminoacyl-tRNA deacylase activity"/>
    <property type="evidence" value="ECO:0007669"/>
    <property type="project" value="InterPro"/>
</dbReference>
<protein>
    <recommendedName>
        <fullName evidence="4">Cys-tRNA(Pro)/Cys-tRNA(Cys) deacylase</fullName>
        <ecNumber evidence="4">4.2.-.-</ecNumber>
    </recommendedName>
</protein>
<dbReference type="SUPFAM" id="SSF55826">
    <property type="entry name" value="YbaK/ProRS associated domain"/>
    <property type="match status" value="1"/>
</dbReference>
<dbReference type="RefSeq" id="WP_013682386.1">
    <property type="nucleotide sequence ID" value="NC_015318.1"/>
</dbReference>
<keyword evidence="3 4" id="KW-0456">Lyase</keyword>
<evidence type="ECO:0000256" key="1">
    <source>
        <dbReference type="ARBA" id="ARBA00009798"/>
    </source>
</evidence>
<dbReference type="Proteomes" id="UP000008139">
    <property type="component" value="Chromosome"/>
</dbReference>
<dbReference type="GO" id="GO:0004812">
    <property type="term" value="F:aminoacyl-tRNA ligase activity"/>
    <property type="evidence" value="ECO:0007669"/>
    <property type="project" value="UniProtKB-KW"/>
</dbReference>
<dbReference type="OrthoDB" id="9809296at2"/>
<comment type="similarity">
    <text evidence="1 4">Belongs to the prolyl-tRNA editing family. YbaK/EbsC subfamily.</text>
</comment>
<name>F2LY33_HIPMA</name>
<dbReference type="EMBL" id="CP002606">
    <property type="protein sequence ID" value="AEA34356.1"/>
    <property type="molecule type" value="Genomic_DNA"/>
</dbReference>
<dbReference type="GO" id="GO:0006412">
    <property type="term" value="P:translation"/>
    <property type="evidence" value="ECO:0007669"/>
    <property type="project" value="UniProtKB-KW"/>
</dbReference>
<keyword evidence="2 4" id="KW-0648">Protein biosynthesis</keyword>
<keyword evidence="6" id="KW-0030">Aminoacyl-tRNA synthetase</keyword>
<evidence type="ECO:0000313" key="7">
    <source>
        <dbReference type="Proteomes" id="UP000008139"/>
    </source>
</evidence>
<dbReference type="AlphaFoldDB" id="F2LY33"/>
<dbReference type="PANTHER" id="PTHR30411">
    <property type="entry name" value="CYTOPLASMIC PROTEIN"/>
    <property type="match status" value="1"/>
</dbReference>
<reference evidence="7" key="2">
    <citation type="submission" date="2011-03" db="EMBL/GenBank/DDBJ databases">
        <title>The complete genome of Hippea maritima DSM 10411.</title>
        <authorList>
            <consortium name="US DOE Joint Genome Institute (JGI-PGF)"/>
            <person name="Lucas S."/>
            <person name="Copeland A."/>
            <person name="Lapidus A."/>
            <person name="Bruce D."/>
            <person name="Goodwin L."/>
            <person name="Pitluck S."/>
            <person name="Peters L."/>
            <person name="Kyrpides N."/>
            <person name="Mavromatis K."/>
            <person name="Pagani I."/>
            <person name="Ivanova N."/>
            <person name="Mikhailova N."/>
            <person name="Lu M."/>
            <person name="Detter J.C."/>
            <person name="Tapia R."/>
            <person name="Han C."/>
            <person name="Land M."/>
            <person name="Hauser L."/>
            <person name="Markowitz V."/>
            <person name="Cheng J.-F."/>
            <person name="Hugenholtz P."/>
            <person name="Woyke T."/>
            <person name="Wu D."/>
            <person name="Spring S."/>
            <person name="Schroeder M."/>
            <person name="Brambilla E."/>
            <person name="Klenk H.-P."/>
            <person name="Eisen J.A."/>
        </authorList>
    </citation>
    <scope>NUCLEOTIDE SEQUENCE [LARGE SCALE GENOMIC DNA]</scope>
    <source>
        <strain evidence="7">ATCC 700847 / DSM 10411 / MH2</strain>
    </source>
</reference>
<organism evidence="6 7">
    <name type="scientific">Hippea maritima (strain ATCC 700847 / DSM 10411 / MH2)</name>
    <dbReference type="NCBI Taxonomy" id="760142"/>
    <lineage>
        <taxon>Bacteria</taxon>
        <taxon>Pseudomonadati</taxon>
        <taxon>Campylobacterota</taxon>
        <taxon>Desulfurellia</taxon>
        <taxon>Desulfurellales</taxon>
        <taxon>Hippeaceae</taxon>
        <taxon>Hippea</taxon>
    </lineage>
</organism>
<accession>F2LY33</accession>
<evidence type="ECO:0000259" key="5">
    <source>
        <dbReference type="Pfam" id="PF04073"/>
    </source>
</evidence>
<feature type="domain" description="YbaK/aminoacyl-tRNA synthetase-associated" evidence="5">
    <location>
        <begin position="38"/>
        <end position="150"/>
    </location>
</feature>
<dbReference type="Pfam" id="PF04073">
    <property type="entry name" value="tRNA_edit"/>
    <property type="match status" value="1"/>
</dbReference>
<dbReference type="KEGG" id="hmr:Hipma_1400"/>
<dbReference type="Gene3D" id="3.90.960.10">
    <property type="entry name" value="YbaK/aminoacyl-tRNA synthetase-associated domain"/>
    <property type="match status" value="1"/>
</dbReference>
<reference evidence="6 7" key="1">
    <citation type="journal article" date="2011" name="Stand. Genomic Sci.">
        <title>Complete genome sequence of the thermophilic sulfur-reducer Hippea maritima type strain (MH(2)).</title>
        <authorList>
            <person name="Huntemann M."/>
            <person name="Lu M."/>
            <person name="Nolan M."/>
            <person name="Lapidus A."/>
            <person name="Lucas S."/>
            <person name="Hammon N."/>
            <person name="Deshpande S."/>
            <person name="Cheng J.F."/>
            <person name="Tapia R."/>
            <person name="Han C."/>
            <person name="Goodwin L."/>
            <person name="Pitluck S."/>
            <person name="Liolios K."/>
            <person name="Pagani I."/>
            <person name="Ivanova N."/>
            <person name="Ovchinikova G."/>
            <person name="Pati A."/>
            <person name="Chen A."/>
            <person name="Palaniappan K."/>
            <person name="Land M."/>
            <person name="Hauser L."/>
            <person name="Jeffries C.D."/>
            <person name="Detter J.C."/>
            <person name="Brambilla E.M."/>
            <person name="Rohde M."/>
            <person name="Spring S."/>
            <person name="Goker M."/>
            <person name="Woyke T."/>
            <person name="Bristow J."/>
            <person name="Eisen J.A."/>
            <person name="Markowitz V."/>
            <person name="Hugenholtz P."/>
            <person name="Kyrpides N.C."/>
            <person name="Klenk H.P."/>
            <person name="Mavromatis K."/>
        </authorList>
    </citation>
    <scope>NUCLEOTIDE SEQUENCE [LARGE SCALE GENOMIC DNA]</scope>
    <source>
        <strain evidence="7">ATCC 700847 / DSM 10411 / MH2</strain>
    </source>
</reference>
<sequence>MPKKEKLPSTQALRFLRSNEVKFKPYFYKYIDHGGTLESSKQLNVEEHRIVKTLIFEDNSSKPFVVLMNGDYEVSSKKLARVLGVKNVKIAPSEKAEKYSGYKVGGTSPFGLKTKMNIFAQKDIFEFDTILINGGQRGFLVEISTEDLKKVLNLIVVDVAITKK</sequence>
<dbReference type="PANTHER" id="PTHR30411:SF0">
    <property type="entry name" value="CYS-TRNA(PRO)_CYS-TRNA(CYS) DEACYLASE YBAK"/>
    <property type="match status" value="1"/>
</dbReference>
<dbReference type="InParanoid" id="F2LY33"/>
<dbReference type="PIRSF" id="PIRSF006181">
    <property type="entry name" value="EbsC_YbaK"/>
    <property type="match status" value="1"/>
</dbReference>
<dbReference type="InterPro" id="IPR007214">
    <property type="entry name" value="YbaK/aa-tRNA-synth-assoc-dom"/>
</dbReference>
<keyword evidence="6" id="KW-0436">Ligase</keyword>
<dbReference type="eggNOG" id="COG2606">
    <property type="taxonomic scope" value="Bacteria"/>
</dbReference>
<dbReference type="GO" id="GO:0016829">
    <property type="term" value="F:lyase activity"/>
    <property type="evidence" value="ECO:0007669"/>
    <property type="project" value="UniProtKB-KW"/>
</dbReference>
<dbReference type="HOGENOM" id="CLU_094875_1_0_7"/>
<dbReference type="InterPro" id="IPR036754">
    <property type="entry name" value="YbaK/aa-tRNA-synt-asso_dom_sf"/>
</dbReference>
<dbReference type="InterPro" id="IPR004369">
    <property type="entry name" value="Prolyl-tRNA_editing_YbaK/EbsC"/>
</dbReference>
<gene>
    <name evidence="6" type="ordered locus">Hipma_1400</name>
</gene>